<evidence type="ECO:0000313" key="12">
    <source>
        <dbReference type="EMBL" id="CAB4695839.1"/>
    </source>
</evidence>
<keyword evidence="3" id="KW-0597">Phosphoprotein</keyword>
<dbReference type="Gene3D" id="3.30.565.10">
    <property type="entry name" value="Histidine kinase-like ATPase, C-terminal domain"/>
    <property type="match status" value="1"/>
</dbReference>
<keyword evidence="5" id="KW-0547">Nucleotide-binding</keyword>
<dbReference type="SUPFAM" id="SSF55874">
    <property type="entry name" value="ATPase domain of HSP90 chaperone/DNA topoisomerase II/histidine kinase"/>
    <property type="match status" value="1"/>
</dbReference>
<evidence type="ECO:0000259" key="8">
    <source>
        <dbReference type="Pfam" id="PF07730"/>
    </source>
</evidence>
<evidence type="ECO:0000313" key="13">
    <source>
        <dbReference type="EMBL" id="CAB4973888.1"/>
    </source>
</evidence>
<dbReference type="EMBL" id="CAEZXU010000024">
    <property type="protein sequence ID" value="CAB4695839.1"/>
    <property type="molecule type" value="Genomic_DNA"/>
</dbReference>
<protein>
    <recommendedName>
        <fullName evidence="2">histidine kinase</fullName>
        <ecNumber evidence="2">2.7.13.3</ecNumber>
    </recommendedName>
</protein>
<dbReference type="InterPro" id="IPR050482">
    <property type="entry name" value="Sensor_HK_TwoCompSys"/>
</dbReference>
<evidence type="ECO:0000256" key="5">
    <source>
        <dbReference type="ARBA" id="ARBA00022741"/>
    </source>
</evidence>
<evidence type="ECO:0000256" key="1">
    <source>
        <dbReference type="ARBA" id="ARBA00000085"/>
    </source>
</evidence>
<evidence type="ECO:0000313" key="11">
    <source>
        <dbReference type="EMBL" id="CAB4650108.1"/>
    </source>
</evidence>
<reference evidence="9" key="1">
    <citation type="submission" date="2020-05" db="EMBL/GenBank/DDBJ databases">
        <authorList>
            <person name="Chiriac C."/>
            <person name="Salcher M."/>
            <person name="Ghai R."/>
            <person name="Kavagutti S V."/>
        </authorList>
    </citation>
    <scope>NUCLEOTIDE SEQUENCE</scope>
</reference>
<evidence type="ECO:0000256" key="6">
    <source>
        <dbReference type="ARBA" id="ARBA00022777"/>
    </source>
</evidence>
<feature type="domain" description="Signal transduction histidine kinase subgroup 3 dimerisation and phosphoacceptor" evidence="8">
    <location>
        <begin position="9"/>
        <end position="72"/>
    </location>
</feature>
<accession>A0A6J5YZM9</accession>
<evidence type="ECO:0000313" key="9">
    <source>
        <dbReference type="EMBL" id="CAB4334397.1"/>
    </source>
</evidence>
<sequence length="186" mass="21255">MNSSPNSDRSRLARELHDGLAQELAALGYRLDAVIGNPNLDQPSRTELRNLRATTSAMVQQVRNEIFDLRNESDRSIAQSISQMLPQLLSETEIKYEISGEIILLKDKHYDLLRTIRELILNSKQHANCRNIEITLDATQIKYRDDGNFDNKKEREGFGLLGIKERLAKIGATLQQQDSNFVIEFK</sequence>
<keyword evidence="6" id="KW-0418">Kinase</keyword>
<comment type="catalytic activity">
    <reaction evidence="1">
        <text>ATP + protein L-histidine = ADP + protein N-phospho-L-histidine.</text>
        <dbReference type="EC" id="2.7.13.3"/>
    </reaction>
</comment>
<dbReference type="PANTHER" id="PTHR24421">
    <property type="entry name" value="NITRATE/NITRITE SENSOR PROTEIN NARX-RELATED"/>
    <property type="match status" value="1"/>
</dbReference>
<evidence type="ECO:0000256" key="3">
    <source>
        <dbReference type="ARBA" id="ARBA00022553"/>
    </source>
</evidence>
<name>A0A6J5YZM9_9ZZZZ</name>
<evidence type="ECO:0000313" key="10">
    <source>
        <dbReference type="EMBL" id="CAB4550579.1"/>
    </source>
</evidence>
<keyword evidence="7" id="KW-0067">ATP-binding</keyword>
<evidence type="ECO:0000256" key="4">
    <source>
        <dbReference type="ARBA" id="ARBA00022679"/>
    </source>
</evidence>
<dbReference type="Pfam" id="PF07730">
    <property type="entry name" value="HisKA_3"/>
    <property type="match status" value="1"/>
</dbReference>
<evidence type="ECO:0000256" key="2">
    <source>
        <dbReference type="ARBA" id="ARBA00012438"/>
    </source>
</evidence>
<dbReference type="EMBL" id="CAESAM010000012">
    <property type="protein sequence ID" value="CAB4334397.1"/>
    <property type="molecule type" value="Genomic_DNA"/>
</dbReference>
<dbReference type="EMBL" id="CAEZSY010000024">
    <property type="protein sequence ID" value="CAB4550579.1"/>
    <property type="molecule type" value="Genomic_DNA"/>
</dbReference>
<dbReference type="InterPro" id="IPR011712">
    <property type="entry name" value="Sig_transdc_His_kin_sub3_dim/P"/>
</dbReference>
<gene>
    <name evidence="10" type="ORF">UFOPK1509_00285</name>
    <name evidence="11" type="ORF">UFOPK2252_00278</name>
    <name evidence="12" type="ORF">UFOPK2592_00473</name>
    <name evidence="13" type="ORF">UFOPK3935_00309</name>
    <name evidence="9" type="ORF">UFOPK4171_00249</name>
</gene>
<dbReference type="InterPro" id="IPR036890">
    <property type="entry name" value="HATPase_C_sf"/>
</dbReference>
<dbReference type="GO" id="GO:0000155">
    <property type="term" value="F:phosphorelay sensor kinase activity"/>
    <property type="evidence" value="ECO:0007669"/>
    <property type="project" value="InterPro"/>
</dbReference>
<dbReference type="EC" id="2.7.13.3" evidence="2"/>
<dbReference type="GO" id="GO:0046983">
    <property type="term" value="F:protein dimerization activity"/>
    <property type="evidence" value="ECO:0007669"/>
    <property type="project" value="InterPro"/>
</dbReference>
<dbReference type="PANTHER" id="PTHR24421:SF10">
    <property type="entry name" value="NITRATE_NITRITE SENSOR PROTEIN NARQ"/>
    <property type="match status" value="1"/>
</dbReference>
<dbReference type="GO" id="GO:0005524">
    <property type="term" value="F:ATP binding"/>
    <property type="evidence" value="ECO:0007669"/>
    <property type="project" value="UniProtKB-KW"/>
</dbReference>
<organism evidence="9">
    <name type="scientific">freshwater metagenome</name>
    <dbReference type="NCBI Taxonomy" id="449393"/>
    <lineage>
        <taxon>unclassified sequences</taxon>
        <taxon>metagenomes</taxon>
        <taxon>ecological metagenomes</taxon>
    </lineage>
</organism>
<proteinExistence type="predicted"/>
<evidence type="ECO:0000256" key="7">
    <source>
        <dbReference type="ARBA" id="ARBA00022840"/>
    </source>
</evidence>
<keyword evidence="4" id="KW-0808">Transferase</keyword>
<dbReference type="Gene3D" id="1.20.5.1930">
    <property type="match status" value="1"/>
</dbReference>
<dbReference type="AlphaFoldDB" id="A0A6J5YZM9"/>
<dbReference type="EMBL" id="CAFBOH010000021">
    <property type="protein sequence ID" value="CAB4973888.1"/>
    <property type="molecule type" value="Genomic_DNA"/>
</dbReference>
<dbReference type="EMBL" id="CAEZWN010000014">
    <property type="protein sequence ID" value="CAB4650108.1"/>
    <property type="molecule type" value="Genomic_DNA"/>
</dbReference>
<dbReference type="GO" id="GO:0016020">
    <property type="term" value="C:membrane"/>
    <property type="evidence" value="ECO:0007669"/>
    <property type="project" value="InterPro"/>
</dbReference>